<protein>
    <recommendedName>
        <fullName evidence="3">Helix-turn-helix domain protein</fullName>
    </recommendedName>
</protein>
<proteinExistence type="predicted"/>
<dbReference type="InterPro" id="IPR010982">
    <property type="entry name" value="Lambda_DNA-bd_dom_sf"/>
</dbReference>
<evidence type="ECO:0000313" key="1">
    <source>
        <dbReference type="EMBL" id="PTD97475.1"/>
    </source>
</evidence>
<dbReference type="InterPro" id="IPR001387">
    <property type="entry name" value="Cro/C1-type_HTH"/>
</dbReference>
<dbReference type="EMBL" id="PZKC01000003">
    <property type="protein sequence ID" value="PTD97475.1"/>
    <property type="molecule type" value="Genomic_DNA"/>
</dbReference>
<dbReference type="AlphaFoldDB" id="A0A2T4II75"/>
<name>A0A2T4II75_9RHOO</name>
<gene>
    <name evidence="1" type="ORF">C8261_04840</name>
</gene>
<dbReference type="Pfam" id="PF13560">
    <property type="entry name" value="HTH_31"/>
    <property type="match status" value="1"/>
</dbReference>
<reference evidence="1 2" key="2">
    <citation type="submission" date="2018-04" db="EMBL/GenBank/DDBJ databases">
        <title>Thauera lacus sp. nov., isolated from an saline lake in Inner Mongolia, China.</title>
        <authorList>
            <person name="Liang Q.-Y."/>
        </authorList>
    </citation>
    <scope>NUCLEOTIDE SEQUENCE [LARGE SCALE GENOMIC DNA]</scope>
    <source>
        <strain evidence="1 2">D20</strain>
    </source>
</reference>
<evidence type="ECO:0000313" key="2">
    <source>
        <dbReference type="Proteomes" id="UP000241193"/>
    </source>
</evidence>
<sequence length="177" mass="19250">MLSPSGLTHTRSAQTAAQLGAIARTHREARGLGLRQAAPLGGVGVRFLSEFERGKETAELGKVLAALNGLGLDLAVMPREDRPQAPASGLSQRLGMAFPYDWSNSRMDEATFIRLVLGARRFDDVLKLVGHFGIDRVSREVPQLDDQQTIARAAEMLARIYQGMLLAQSEPRDELAA</sequence>
<organism evidence="1 2">
    <name type="scientific">Pseudothauera lacus</name>
    <dbReference type="NCBI Taxonomy" id="2136175"/>
    <lineage>
        <taxon>Bacteria</taxon>
        <taxon>Pseudomonadati</taxon>
        <taxon>Pseudomonadota</taxon>
        <taxon>Betaproteobacteria</taxon>
        <taxon>Rhodocyclales</taxon>
        <taxon>Zoogloeaceae</taxon>
        <taxon>Pseudothauera</taxon>
    </lineage>
</organism>
<dbReference type="Gene3D" id="1.10.260.40">
    <property type="entry name" value="lambda repressor-like DNA-binding domains"/>
    <property type="match status" value="1"/>
</dbReference>
<keyword evidence="2" id="KW-1185">Reference proteome</keyword>
<evidence type="ECO:0008006" key="3">
    <source>
        <dbReference type="Google" id="ProtNLM"/>
    </source>
</evidence>
<dbReference type="Proteomes" id="UP000241193">
    <property type="component" value="Unassembled WGS sequence"/>
</dbReference>
<accession>A0A2T4II75</accession>
<comment type="caution">
    <text evidence="1">The sequence shown here is derived from an EMBL/GenBank/DDBJ whole genome shotgun (WGS) entry which is preliminary data.</text>
</comment>
<dbReference type="GO" id="GO:0003677">
    <property type="term" value="F:DNA binding"/>
    <property type="evidence" value="ECO:0007669"/>
    <property type="project" value="InterPro"/>
</dbReference>
<dbReference type="CDD" id="cd00093">
    <property type="entry name" value="HTH_XRE"/>
    <property type="match status" value="1"/>
</dbReference>
<dbReference type="OrthoDB" id="9156632at2"/>
<reference evidence="1 2" key="1">
    <citation type="submission" date="2018-03" db="EMBL/GenBank/DDBJ databases">
        <authorList>
            <person name="Keele B.F."/>
        </authorList>
    </citation>
    <scope>NUCLEOTIDE SEQUENCE [LARGE SCALE GENOMIC DNA]</scope>
    <source>
        <strain evidence="1 2">D20</strain>
    </source>
</reference>
<dbReference type="SUPFAM" id="SSF47413">
    <property type="entry name" value="lambda repressor-like DNA-binding domains"/>
    <property type="match status" value="1"/>
</dbReference>